<dbReference type="InterPro" id="IPR005302">
    <property type="entry name" value="MoCF_Sase_C"/>
</dbReference>
<dbReference type="Gene3D" id="2.40.33.20">
    <property type="entry name" value="PK beta-barrel domain-like"/>
    <property type="match status" value="1"/>
</dbReference>
<dbReference type="RefSeq" id="WP_003782882.1">
    <property type="nucleotide sequence ID" value="NZ_GL870929.1"/>
</dbReference>
<dbReference type="EMBL" id="AEWV01000021">
    <property type="protein sequence ID" value="EGC17303.1"/>
    <property type="molecule type" value="Genomic_DNA"/>
</dbReference>
<dbReference type="Proteomes" id="UP000004088">
    <property type="component" value="Unassembled WGS sequence"/>
</dbReference>
<proteinExistence type="predicted"/>
<comment type="caution">
    <text evidence="2">The sequence shown here is derived from an EMBL/GenBank/DDBJ whole genome shotgun (WGS) entry which is preliminary data.</text>
</comment>
<dbReference type="SUPFAM" id="SSF50800">
    <property type="entry name" value="PK beta-barrel domain-like"/>
    <property type="match status" value="1"/>
</dbReference>
<dbReference type="Pfam" id="PF03475">
    <property type="entry name" value="YiiM_3-alpha"/>
    <property type="match status" value="1"/>
</dbReference>
<keyword evidence="3" id="KW-1185">Reference proteome</keyword>
<dbReference type="GO" id="GO:0030151">
    <property type="term" value="F:molybdenum ion binding"/>
    <property type="evidence" value="ECO:0007669"/>
    <property type="project" value="InterPro"/>
</dbReference>
<dbReference type="STRING" id="888741.HMPREF9098_1319"/>
<evidence type="ECO:0000259" key="1">
    <source>
        <dbReference type="PROSITE" id="PS51340"/>
    </source>
</evidence>
<dbReference type="InterPro" id="IPR005163">
    <property type="entry name" value="Tri_helical_YiiM-like"/>
</dbReference>
<dbReference type="Pfam" id="PF03473">
    <property type="entry name" value="MOSC"/>
    <property type="match status" value="1"/>
</dbReference>
<evidence type="ECO:0000313" key="3">
    <source>
        <dbReference type="Proteomes" id="UP000004088"/>
    </source>
</evidence>
<dbReference type="InterPro" id="IPR011037">
    <property type="entry name" value="Pyrv_Knase-like_insert_dom_sf"/>
</dbReference>
<organism evidence="2 3">
    <name type="scientific">Kingella denitrificans ATCC 33394</name>
    <dbReference type="NCBI Taxonomy" id="888741"/>
    <lineage>
        <taxon>Bacteria</taxon>
        <taxon>Pseudomonadati</taxon>
        <taxon>Pseudomonadota</taxon>
        <taxon>Betaproteobacteria</taxon>
        <taxon>Neisseriales</taxon>
        <taxon>Neisseriaceae</taxon>
        <taxon>Kingella</taxon>
    </lineage>
</organism>
<dbReference type="InterPro" id="IPR052353">
    <property type="entry name" value="Benzoxazolinone_Detox_Enz"/>
</dbReference>
<dbReference type="PANTHER" id="PTHR30212">
    <property type="entry name" value="PROTEIN YIIM"/>
    <property type="match status" value="1"/>
</dbReference>
<protein>
    <submittedName>
        <fullName evidence="2">MOSC domain protein</fullName>
    </submittedName>
</protein>
<dbReference type="AlphaFoldDB" id="F0EZI2"/>
<dbReference type="PANTHER" id="PTHR30212:SF2">
    <property type="entry name" value="PROTEIN YIIM"/>
    <property type="match status" value="1"/>
</dbReference>
<name>F0EZI2_9NEIS</name>
<gene>
    <name evidence="2" type="primary">stm</name>
    <name evidence="2" type="ORF">HMPREF9098_1319</name>
</gene>
<dbReference type="GO" id="GO:0003824">
    <property type="term" value="F:catalytic activity"/>
    <property type="evidence" value="ECO:0007669"/>
    <property type="project" value="InterPro"/>
</dbReference>
<sequence>MNPTAILRQIRIGQPQPFARGQVSAIDRQPAHGTVEVLADTLAGDSVGDTRFHGGADKAVHCYTLANYDYWRALYSDNLRFQAGGFGENLCIDGADETNVCMGDIWQIGTARFQVSQGRQPCWKLNERFGIADMALQVQQSLRCGWYLRVLETGRIQAGDPIFLLERPFPDWPLTRILQLIDSRNCDEHAMREALRLPLPSSWQRLFEQRLLTGACEDWQRRLFGQ</sequence>
<feature type="domain" description="MOSC" evidence="1">
    <location>
        <begin position="27"/>
        <end position="165"/>
    </location>
</feature>
<dbReference type="HOGENOM" id="CLU_082566_1_1_4"/>
<accession>F0EZI2</accession>
<dbReference type="PROSITE" id="PS51340">
    <property type="entry name" value="MOSC"/>
    <property type="match status" value="1"/>
</dbReference>
<evidence type="ECO:0000313" key="2">
    <source>
        <dbReference type="EMBL" id="EGC17303.1"/>
    </source>
</evidence>
<dbReference type="GO" id="GO:0030170">
    <property type="term" value="F:pyridoxal phosphate binding"/>
    <property type="evidence" value="ECO:0007669"/>
    <property type="project" value="InterPro"/>
</dbReference>
<reference evidence="2 3" key="1">
    <citation type="submission" date="2011-01" db="EMBL/GenBank/DDBJ databases">
        <authorList>
            <person name="Muzny D."/>
            <person name="Qin X."/>
            <person name="Deng J."/>
            <person name="Jiang H."/>
            <person name="Liu Y."/>
            <person name="Qu J."/>
            <person name="Song X.-Z."/>
            <person name="Zhang L."/>
            <person name="Thornton R."/>
            <person name="Coyle M."/>
            <person name="Francisco L."/>
            <person name="Jackson L."/>
            <person name="Javaid M."/>
            <person name="Korchina V."/>
            <person name="Kovar C."/>
            <person name="Mata R."/>
            <person name="Mathew T."/>
            <person name="Ngo R."/>
            <person name="Nguyen L."/>
            <person name="Nguyen N."/>
            <person name="Okwuonu G."/>
            <person name="Ongeri F."/>
            <person name="Pham C."/>
            <person name="Simmons D."/>
            <person name="Wilczek-Boney K."/>
            <person name="Hale W."/>
            <person name="Jakkamsetti A."/>
            <person name="Pham P."/>
            <person name="Ruth R."/>
            <person name="San Lucas F."/>
            <person name="Warren J."/>
            <person name="Zhang J."/>
            <person name="Zhao Z."/>
            <person name="Zhou C."/>
            <person name="Zhu D."/>
            <person name="Lee S."/>
            <person name="Bess C."/>
            <person name="Blankenburg K."/>
            <person name="Forbes L."/>
            <person name="Fu Q."/>
            <person name="Gubbala S."/>
            <person name="Hirani K."/>
            <person name="Jayaseelan J.C."/>
            <person name="Lara F."/>
            <person name="Munidasa M."/>
            <person name="Palculict T."/>
            <person name="Patil S."/>
            <person name="Pu L.-L."/>
            <person name="Saada N."/>
            <person name="Tang L."/>
            <person name="Weissenberger G."/>
            <person name="Zhu Y."/>
            <person name="Hemphill L."/>
            <person name="Shang Y."/>
            <person name="Youmans B."/>
            <person name="Ayvaz T."/>
            <person name="Ross M."/>
            <person name="Santibanez J."/>
            <person name="Aqrawi P."/>
            <person name="Gross S."/>
            <person name="Joshi V."/>
            <person name="Fowler G."/>
            <person name="Nazareth L."/>
            <person name="Reid J."/>
            <person name="Worley K."/>
            <person name="Petrosino J."/>
            <person name="Highlander S."/>
            <person name="Gibbs R."/>
        </authorList>
    </citation>
    <scope>NUCLEOTIDE SEQUENCE [LARGE SCALE GENOMIC DNA]</scope>
    <source>
        <strain evidence="2 3">ATCC 33394</strain>
    </source>
</reference>